<evidence type="ECO:0000256" key="12">
    <source>
        <dbReference type="ARBA" id="ARBA00056546"/>
    </source>
</evidence>
<evidence type="ECO:0000256" key="10">
    <source>
        <dbReference type="ARBA" id="ARBA00042182"/>
    </source>
</evidence>
<dbReference type="EMBL" id="JAPMLT010000005">
    <property type="protein sequence ID" value="MCX7570722.1"/>
    <property type="molecule type" value="Genomic_DNA"/>
</dbReference>
<evidence type="ECO:0000256" key="2">
    <source>
        <dbReference type="ARBA" id="ARBA00005254"/>
    </source>
</evidence>
<accession>A0ABT3X1B2</accession>
<comment type="catalytic activity">
    <reaction evidence="11">
        <text>(S)-methylmalonyl-CoA + H(+) = propanoyl-CoA + CO2</text>
        <dbReference type="Rhea" id="RHEA:61340"/>
        <dbReference type="ChEBI" id="CHEBI:15378"/>
        <dbReference type="ChEBI" id="CHEBI:16526"/>
        <dbReference type="ChEBI" id="CHEBI:57327"/>
        <dbReference type="ChEBI" id="CHEBI:57392"/>
        <dbReference type="EC" id="4.1.1.94"/>
    </reaction>
    <physiologicalReaction direction="left-to-right" evidence="11">
        <dbReference type="Rhea" id="RHEA:61341"/>
    </physiologicalReaction>
</comment>
<dbReference type="Gene3D" id="3.90.226.10">
    <property type="entry name" value="2-enoyl-CoA Hydratase, Chain A, domain 1"/>
    <property type="match status" value="1"/>
</dbReference>
<evidence type="ECO:0000256" key="13">
    <source>
        <dbReference type="RuleBase" id="RU003707"/>
    </source>
</evidence>
<comment type="subcellular location">
    <subcellularLocation>
        <location evidence="1">Cytoplasm</location>
        <location evidence="1">Cytosol</location>
    </subcellularLocation>
</comment>
<dbReference type="Pfam" id="PF00378">
    <property type="entry name" value="ECH_1"/>
    <property type="match status" value="1"/>
</dbReference>
<evidence type="ECO:0000256" key="3">
    <source>
        <dbReference type="ARBA" id="ARBA00022490"/>
    </source>
</evidence>
<dbReference type="Proteomes" id="UP001208017">
    <property type="component" value="Unassembled WGS sequence"/>
</dbReference>
<dbReference type="InterPro" id="IPR029045">
    <property type="entry name" value="ClpP/crotonase-like_dom_sf"/>
</dbReference>
<dbReference type="PANTHER" id="PTHR11941">
    <property type="entry name" value="ENOYL-COA HYDRATASE-RELATED"/>
    <property type="match status" value="1"/>
</dbReference>
<dbReference type="SUPFAM" id="SSF52096">
    <property type="entry name" value="ClpP/crotonase"/>
    <property type="match status" value="1"/>
</dbReference>
<dbReference type="InterPro" id="IPR001753">
    <property type="entry name" value="Enoyl-CoA_hydra/iso"/>
</dbReference>
<name>A0ABT3X1B2_9BACL</name>
<evidence type="ECO:0000313" key="14">
    <source>
        <dbReference type="EMBL" id="MCX7570722.1"/>
    </source>
</evidence>
<dbReference type="RefSeq" id="WP_267151969.1">
    <property type="nucleotide sequence ID" value="NZ_JAPMLT010000005.1"/>
</dbReference>
<dbReference type="InterPro" id="IPR018376">
    <property type="entry name" value="Enoyl-CoA_hyd/isom_CS"/>
</dbReference>
<evidence type="ECO:0000256" key="9">
    <source>
        <dbReference type="ARBA" id="ARBA00042052"/>
    </source>
</evidence>
<evidence type="ECO:0000256" key="11">
    <source>
        <dbReference type="ARBA" id="ARBA00047446"/>
    </source>
</evidence>
<evidence type="ECO:0000256" key="6">
    <source>
        <dbReference type="ARBA" id="ARBA00036541"/>
    </source>
</evidence>
<dbReference type="PANTHER" id="PTHR11941:SF27">
    <property type="entry name" value="ETHYLMALONYL-COA DECARBOXYLASE"/>
    <property type="match status" value="1"/>
</dbReference>
<evidence type="ECO:0000256" key="8">
    <source>
        <dbReference type="ARBA" id="ARBA00039903"/>
    </source>
</evidence>
<comment type="catalytic activity">
    <reaction evidence="5">
        <text>(2S)-ethylmalonyl-CoA + H(+) = butanoyl-CoA + CO2</text>
        <dbReference type="Rhea" id="RHEA:32131"/>
        <dbReference type="ChEBI" id="CHEBI:15378"/>
        <dbReference type="ChEBI" id="CHEBI:16526"/>
        <dbReference type="ChEBI" id="CHEBI:57371"/>
        <dbReference type="ChEBI" id="CHEBI:60909"/>
        <dbReference type="EC" id="4.1.1.94"/>
    </reaction>
    <physiologicalReaction direction="left-to-right" evidence="5">
        <dbReference type="Rhea" id="RHEA:32132"/>
    </physiologicalReaction>
</comment>
<keyword evidence="4" id="KW-0456">Lyase</keyword>
<evidence type="ECO:0000313" key="15">
    <source>
        <dbReference type="Proteomes" id="UP001208017"/>
    </source>
</evidence>
<evidence type="ECO:0000256" key="7">
    <source>
        <dbReference type="ARBA" id="ARBA00038883"/>
    </source>
</evidence>
<comment type="similarity">
    <text evidence="2 13">Belongs to the enoyl-CoA hydratase/isomerase family.</text>
</comment>
<comment type="function">
    <text evidence="12">Decarboxylates ethylmalonyl-CoA, a potentially toxic metabolite, to form butyryl-CoA, suggesting it might be involved in metabolite proofreading. Acts preferentially on (S)-ethylmalonyl-CoA but also has some activity on the (R)-isomer. Also has methylmalonyl-CoA decarboxylase activity at lower level.</text>
</comment>
<dbReference type="PROSITE" id="PS00166">
    <property type="entry name" value="ENOYL_COA_HYDRATASE"/>
    <property type="match status" value="1"/>
</dbReference>
<protein>
    <recommendedName>
        <fullName evidence="8">Ethylmalonyl-CoA decarboxylase</fullName>
        <ecNumber evidence="7">4.1.1.94</ecNumber>
    </recommendedName>
    <alternativeName>
        <fullName evidence="10">Enoyl-CoA hydratase domain-containing protein 1</fullName>
    </alternativeName>
    <alternativeName>
        <fullName evidence="9">Methylmalonyl-CoA decarboxylase</fullName>
    </alternativeName>
</protein>
<comment type="caution">
    <text evidence="14">The sequence shown here is derived from an EMBL/GenBank/DDBJ whole genome shotgun (WGS) entry which is preliminary data.</text>
</comment>
<proteinExistence type="inferred from homology"/>
<evidence type="ECO:0000256" key="1">
    <source>
        <dbReference type="ARBA" id="ARBA00004514"/>
    </source>
</evidence>
<dbReference type="CDD" id="cd06558">
    <property type="entry name" value="crotonase-like"/>
    <property type="match status" value="1"/>
</dbReference>
<sequence>MNDVVKYEKIADEHLAVLRIDRPEASNAISTAVMEGLAAALEQARQDDDVRAVILTGTGDRVFVSGGDLKEFHADLTDEERVYEKMSQMRRVLETIHLFPKPVIAAVNGAARGGGGEVASACHFRVGADTATVGFIQVKLGIAPGWGGGVLLSKIVGRQKALALILRGDIIDARAAMELGFFDIVCPQDEILHYARMYAKPLTANSPKAVQSLLRLLREQESLPVTDAMERESRLCAQLWGTPEHDAAVSSFLSRKARKE</sequence>
<reference evidence="14 15" key="1">
    <citation type="submission" date="2022-11" db="EMBL/GenBank/DDBJ databases">
        <title>Study of microbial diversity in lake waters.</title>
        <authorList>
            <person name="Zhang J."/>
        </authorList>
    </citation>
    <scope>NUCLEOTIDE SEQUENCE [LARGE SCALE GENOMIC DNA]</scope>
    <source>
        <strain evidence="14 15">DT12</strain>
    </source>
</reference>
<comment type="catalytic activity">
    <reaction evidence="6">
        <text>(2R)-ethylmalonyl-CoA + H(+) = butanoyl-CoA + CO2</text>
        <dbReference type="Rhea" id="RHEA:59540"/>
        <dbReference type="ChEBI" id="CHEBI:15378"/>
        <dbReference type="ChEBI" id="CHEBI:16526"/>
        <dbReference type="ChEBI" id="CHEBI:57371"/>
        <dbReference type="ChEBI" id="CHEBI:85316"/>
        <dbReference type="EC" id="4.1.1.94"/>
    </reaction>
    <physiologicalReaction direction="left-to-right" evidence="6">
        <dbReference type="Rhea" id="RHEA:59541"/>
    </physiologicalReaction>
</comment>
<dbReference type="EC" id="4.1.1.94" evidence="7"/>
<evidence type="ECO:0000256" key="5">
    <source>
        <dbReference type="ARBA" id="ARBA00036343"/>
    </source>
</evidence>
<evidence type="ECO:0000256" key="4">
    <source>
        <dbReference type="ARBA" id="ARBA00023239"/>
    </source>
</evidence>
<gene>
    <name evidence="14" type="ORF">OS242_12170</name>
</gene>
<organism evidence="14 15">
    <name type="scientific">Tumebacillus lacus</name>
    <dbReference type="NCBI Taxonomy" id="2995335"/>
    <lineage>
        <taxon>Bacteria</taxon>
        <taxon>Bacillati</taxon>
        <taxon>Bacillota</taxon>
        <taxon>Bacilli</taxon>
        <taxon>Bacillales</taxon>
        <taxon>Alicyclobacillaceae</taxon>
        <taxon>Tumebacillus</taxon>
    </lineage>
</organism>
<keyword evidence="3" id="KW-0963">Cytoplasm</keyword>
<keyword evidence="15" id="KW-1185">Reference proteome</keyword>